<proteinExistence type="predicted"/>
<gene>
    <name evidence="1" type="ORF">LNQ82_01530</name>
</gene>
<dbReference type="Pfam" id="PF18143">
    <property type="entry name" value="HAD_SAK_2"/>
    <property type="match status" value="1"/>
</dbReference>
<protein>
    <submittedName>
        <fullName evidence="1">HAD domain-containing protein</fullName>
    </submittedName>
</protein>
<dbReference type="Proteomes" id="UP001056819">
    <property type="component" value="Chromosome"/>
</dbReference>
<name>A0AAE9HWL8_9NEIS</name>
<reference evidence="1" key="1">
    <citation type="submission" date="2022-05" db="EMBL/GenBank/DDBJ databases">
        <title>Alysiella filiformis genome sequencing.</title>
        <authorList>
            <person name="Viehboeck T."/>
        </authorList>
    </citation>
    <scope>NUCLEOTIDE SEQUENCE</scope>
    <source>
        <strain evidence="1">DSM 2580</strain>
    </source>
</reference>
<accession>A0AAE9HWL8</accession>
<sequence length="153" mass="17798">MIIFLDFDGVLHPNLALRQRSRLWQQLPVFTEFLSQKEWADVPVVVSSSWRIGRDLAQLQTVFPPDLRPRIIGTTPILHTHNRTRGSRQREIECWLRDFAYPTDAWLALDDTAWYFDEYCPHLFLCNGQTGLSHADLPRLHAQLHTLSAKPLP</sequence>
<evidence type="ECO:0000313" key="2">
    <source>
        <dbReference type="Proteomes" id="UP001056819"/>
    </source>
</evidence>
<evidence type="ECO:0000313" key="1">
    <source>
        <dbReference type="EMBL" id="URD67871.1"/>
    </source>
</evidence>
<dbReference type="AlphaFoldDB" id="A0AAE9HWL8"/>
<organism evidence="1 2">
    <name type="scientific">Conchiformibius steedae DSM 2580</name>
    <dbReference type="NCBI Taxonomy" id="1121352"/>
    <lineage>
        <taxon>Bacteria</taxon>
        <taxon>Pseudomonadati</taxon>
        <taxon>Pseudomonadota</taxon>
        <taxon>Betaproteobacteria</taxon>
        <taxon>Neisseriales</taxon>
        <taxon>Neisseriaceae</taxon>
        <taxon>Conchiformibius</taxon>
    </lineage>
</organism>
<dbReference type="RefSeq" id="WP_034333125.1">
    <property type="nucleotide sequence ID" value="NZ_CP097501.1"/>
</dbReference>
<dbReference type="EMBL" id="CP097501">
    <property type="protein sequence ID" value="URD67871.1"/>
    <property type="molecule type" value="Genomic_DNA"/>
</dbReference>